<evidence type="ECO:0000313" key="4">
    <source>
        <dbReference type="Proteomes" id="UP000030108"/>
    </source>
</evidence>
<dbReference type="Proteomes" id="UP000030108">
    <property type="component" value="Unassembled WGS sequence"/>
</dbReference>
<dbReference type="EMBL" id="JATN01000322">
    <property type="protein sequence ID" value="EUC55114.1"/>
    <property type="molecule type" value="Genomic_DNA"/>
</dbReference>
<feature type="compositionally biased region" description="Polar residues" evidence="1">
    <location>
        <begin position="294"/>
        <end position="305"/>
    </location>
</feature>
<name>X8J0V7_9AGAM</name>
<dbReference type="PROSITE" id="PS50053">
    <property type="entry name" value="UBIQUITIN_2"/>
    <property type="match status" value="1"/>
</dbReference>
<dbReference type="FunFam" id="3.10.20.90:FF:000160">
    <property type="entry name" value="Polyubiquitin-C"/>
    <property type="match status" value="1"/>
</dbReference>
<dbReference type="SMART" id="SM00213">
    <property type="entry name" value="UBQ"/>
    <property type="match status" value="1"/>
</dbReference>
<dbReference type="InterPro" id="IPR019956">
    <property type="entry name" value="Ubiquitin_dom"/>
</dbReference>
<accession>X8J0V7</accession>
<dbReference type="AlphaFoldDB" id="X8J0V7"/>
<keyword evidence="3" id="KW-0687">Ribonucleoprotein</keyword>
<keyword evidence="3" id="KW-0689">Ribosomal protein</keyword>
<evidence type="ECO:0000256" key="1">
    <source>
        <dbReference type="SAM" id="MobiDB-lite"/>
    </source>
</evidence>
<comment type="caution">
    <text evidence="3">The sequence shown here is derived from an EMBL/GenBank/DDBJ whole genome shotgun (WGS) entry which is preliminary data.</text>
</comment>
<proteinExistence type="predicted"/>
<dbReference type="Gene3D" id="3.10.20.90">
    <property type="entry name" value="Phosphatidylinositol 3-kinase Catalytic Subunit, Chain A, domain 1"/>
    <property type="match status" value="1"/>
</dbReference>
<dbReference type="InterPro" id="IPR000626">
    <property type="entry name" value="Ubiquitin-like_dom"/>
</dbReference>
<reference evidence="4" key="1">
    <citation type="journal article" date="2014" name="Genome Announc.">
        <title>Draft genome sequence of the plant-pathogenic soil fungus Rhizoctonia solani anastomosis group 3 strain Rhs1AP.</title>
        <authorList>
            <person name="Cubeta M.A."/>
            <person name="Thomas E."/>
            <person name="Dean R.A."/>
            <person name="Jabaji S."/>
            <person name="Neate S.M."/>
            <person name="Tavantzis S."/>
            <person name="Toda T."/>
            <person name="Vilgalys R."/>
            <person name="Bharathan N."/>
            <person name="Fedorova-Abrams N."/>
            <person name="Pakala S.B."/>
            <person name="Pakala S.M."/>
            <person name="Zafar N."/>
            <person name="Joardar V."/>
            <person name="Losada L."/>
            <person name="Nierman W.C."/>
        </authorList>
    </citation>
    <scope>NUCLEOTIDE SEQUENCE [LARGE SCALE GENOMIC DNA]</scope>
    <source>
        <strain evidence="4">AG-3</strain>
    </source>
</reference>
<feature type="region of interest" description="Disordered" evidence="1">
    <location>
        <begin position="1"/>
        <end position="21"/>
    </location>
</feature>
<evidence type="ECO:0000259" key="2">
    <source>
        <dbReference type="PROSITE" id="PS50053"/>
    </source>
</evidence>
<dbReference type="SUPFAM" id="SSF54236">
    <property type="entry name" value="Ubiquitin-like"/>
    <property type="match status" value="1"/>
</dbReference>
<dbReference type="GO" id="GO:0005840">
    <property type="term" value="C:ribosome"/>
    <property type="evidence" value="ECO:0007669"/>
    <property type="project" value="UniProtKB-KW"/>
</dbReference>
<organism evidence="3 4">
    <name type="scientific">Rhizoctonia solani AG-3 Rhs1AP</name>
    <dbReference type="NCBI Taxonomy" id="1086054"/>
    <lineage>
        <taxon>Eukaryota</taxon>
        <taxon>Fungi</taxon>
        <taxon>Dikarya</taxon>
        <taxon>Basidiomycota</taxon>
        <taxon>Agaricomycotina</taxon>
        <taxon>Agaricomycetes</taxon>
        <taxon>Cantharellales</taxon>
        <taxon>Ceratobasidiaceae</taxon>
        <taxon>Rhizoctonia</taxon>
    </lineage>
</organism>
<sequence>MSNERRNNLRHQPGNNQGQISGLPEFLIVEHNSRKATIPRNPNYQETIASIKRNVRGLKKAPIPRIIILAYLEEADDHVEVTKDVWSKLLPRLMTIRVELNSDSSSDLSDGCTGESQQRPSAQLRAQAQPVATNACESVRCQGRQHSGMQIFVRTLTGKTITCQVNSWLTIAGLKGLVQDKEGIPPSHQIFLFSGRQLEDERTLGDYNIQKESTVHLILKVRGGKPVIYLIPPSFTSDIQVRLSLTRSWDFSEIYPPTTITRKTASCWGKLSLGPLMHDRMECYGIRPPIERSLTCSGKHSPTQSSHRHLLQPDLAPPLNRHPRPSTPQAPLYFQVTRRSYHLTKSQATSTMFC</sequence>
<dbReference type="Pfam" id="PF00240">
    <property type="entry name" value="ubiquitin"/>
    <property type="match status" value="1"/>
</dbReference>
<dbReference type="PANTHER" id="PTHR10666">
    <property type="entry name" value="UBIQUITIN"/>
    <property type="match status" value="1"/>
</dbReference>
<dbReference type="InterPro" id="IPR029071">
    <property type="entry name" value="Ubiquitin-like_domsf"/>
</dbReference>
<dbReference type="InterPro" id="IPR050158">
    <property type="entry name" value="Ubiquitin_ubiquitin-like"/>
</dbReference>
<evidence type="ECO:0000313" key="3">
    <source>
        <dbReference type="EMBL" id="EUC55114.1"/>
    </source>
</evidence>
<protein>
    <submittedName>
        <fullName evidence="3">Ubiquitin-60S ribosomal protein L40-1</fullName>
    </submittedName>
</protein>
<feature type="region of interest" description="Disordered" evidence="1">
    <location>
        <begin position="294"/>
        <end position="330"/>
    </location>
</feature>
<dbReference type="PRINTS" id="PR00348">
    <property type="entry name" value="UBIQUITIN"/>
</dbReference>
<gene>
    <name evidence="3" type="ORF">RSOL_091540</name>
</gene>
<feature type="domain" description="Ubiquitin-like" evidence="2">
    <location>
        <begin position="149"/>
        <end position="224"/>
    </location>
</feature>